<dbReference type="PANTHER" id="PTHR13367">
    <property type="entry name" value="UBIQUITIN THIOESTERASE"/>
    <property type="match status" value="1"/>
</dbReference>
<dbReference type="Proteomes" id="UP000001357">
    <property type="component" value="Unassembled WGS sequence"/>
</dbReference>
<dbReference type="eggNOG" id="ENOG502QUFK">
    <property type="taxonomic scope" value="Eukaryota"/>
</dbReference>
<protein>
    <recommendedName>
        <fullName evidence="2">ubiquitinyl hydrolase 1</fullName>
        <ecNumber evidence="2">3.4.19.12</ecNumber>
    </recommendedName>
</protein>
<feature type="coiled-coil region" evidence="7">
    <location>
        <begin position="2819"/>
        <end position="2853"/>
    </location>
</feature>
<dbReference type="STRING" id="81824.A9VE26"/>
<evidence type="ECO:0000256" key="3">
    <source>
        <dbReference type="ARBA" id="ARBA00022670"/>
    </source>
</evidence>
<keyword evidence="7" id="KW-0175">Coiled coil</keyword>
<dbReference type="InterPro" id="IPR051346">
    <property type="entry name" value="OTU_Deubiquitinase"/>
</dbReference>
<feature type="domain" description="DUF3645" evidence="10">
    <location>
        <begin position="2328"/>
        <end position="2360"/>
    </location>
</feature>
<keyword evidence="3" id="KW-0645">Protease</keyword>
<evidence type="ECO:0000256" key="6">
    <source>
        <dbReference type="ARBA" id="ARBA00022807"/>
    </source>
</evidence>
<feature type="compositionally biased region" description="Basic and acidic residues" evidence="8">
    <location>
        <begin position="838"/>
        <end position="852"/>
    </location>
</feature>
<evidence type="ECO:0000313" key="12">
    <source>
        <dbReference type="Proteomes" id="UP000001357"/>
    </source>
</evidence>
<sequence>MVQPLADQKNEANSEADCEASSEANVETARTPQDLAANLHRLGKPCLLVHALCLEYGCAIVSRTNAGGDYHLEVLSLDVHALQYLTPPNKPVLLSRGQQALPVGVVYELEKAQEVAETALEVAGKLRYKSKKSQNQEKKHHSTPGFIHGACKHALTALQTSKTPVDDSFEFTDGTLDFGQHTHTAHKPTAWPVLRELVLYALRIRQEDPWASPPPKRASPLAEELLLLRFAAFVTTSNAPRKIDQPHHKALQRWTMLANTFGQKLRAVHDPLLHASFCELCHDMQISWPTRDEAISSTEASCLPDFDNLDFDQVSRHLPQDLAERLNETIADLTQCIPAPLQALDLEAICQDLGESIPHDTDLFNELNSGQVTIETCTAYRPNAVSRSQKLSQTIRFRLLFEQLVHGFLTRVDNEENLLLEEGQDQRLMELLACYREKTDELMDILTAPEEPDITTPFVAEVLAPPGVLRSKVALMEAGVLVILRCAAEQVYERLGWTKYPMPQIDEQVKTWTLPYSRDQRCCQQIVRFLRSRVHRANQDPLGWCKGHLFGLDSDFAQNYADWSSNTYKALRSRLVLERKHDEEKKARHWKETLEKQKTERLETKWLQENRPHLKTAHRELESALAEADMKRRLYERHYGQCPVYYCIKCQALSGDTDSAADVQEDKQRQYDRWNTTVESHEETRMTARKPPYPVQLSLPKDDLSGLQALFILFTPLRFQVLMKAMITVVLQTHDKDQSRPDQYKSSKSSFTPMQTFFNEHKAGDQDRAQATDACFPAFWYVRVARTTSQYSNVGALDGREDDVYYMRPEEGQPYAVYKRKSLAEIVALYGALPPDDKNQADDSSSHFRHIADTPVLEDDEPRNDRGNYGKAFPYALGWNDSLEASEAISALRAGALAQWQQLAAVLRTGVLPLSDARVARTCLAILAEVGPVNVTTENDKAHGRRWAWTTQDDHAHKAFLVALDGAMARLGRATKLLPDAATLGALAGCLTAFDRDEDASSEYSPGDNGHKASLTAFDLLMKLTDFLHEHAREWAKQLNHAIQNGYHKEADDLTQRRFDAFSLALLAFRFVDWRVLSPPKRQRALRRLVCLRILSSRQSLMAEAPSEAVSCRNRVFSDATNTLMTEALHFLHPELMDALNDASFAAQVEAWCQESLNRPGGEASTSRNGTSSCKLGRNRLTALVINEGEIAINMLTGDMLFNGKPPGLLPPRMLQDDSYRNLFGDRRFKVTSDRDGRTYRSVAPFDGHHYRFTVKNNRLNIYQTPEDHRDDPEHELLYAPEIKTGAKPIDDLHVPWMSPATKSVVWRKDPTQGALNIQAQVAAYVCVADENQRRSLLRVPSNQDGSSIPKLFHKAWEHVSTNISNSNNDSSWFTWIWPEAVQAVPELLQLSKVLKRVDSLAYITWHLPTEGVSQLEIDLLQCGTQLSLIPAEGLLSITHRGYRLAKDQLLHNLLPSHTAYLVLERHDGGSRPADLLQLARQVVLMPDRDGESAKPKPGQLPRIRTFIFSIHGILGHLEAASRMSRLFLAREYSRLPMHLMEKNSGLFVADKAAELLRESSHWAQAPTESTLEEEDYIWQMADKSESEFALLRLRALATLRQGRSWDRQADDPCKEWNTPSELAWYQMVEQELPVTARLDRSERDVLEMPQPSGRALPRPFLGDCELDTDGSRISNADRASHGSHTTQTLLDAARTEADKIPSVRAMEEELLHLVTQRPVPRMGATDSTTTWAAELDNLKNNKNILPEHRERLTSLLLEIAKASRDKTTKPAATTSIGRHLHQQLEKSKELHDYRASVQFDVSEQSVEAILAKQRTRIDSRQALWQAIAAVLNPTMSENVLNDDPICARYQLLLTSGHMRQASPRGLLYICAGRDAHECWSRACEFNFFINLEDMHHLLKLAKQWMELCVLEQRVDRLSRLVQCMYAVSKDEQEGLRQLLLLELTTTRLIWQQPADHEFEMQRHQTGDDAIRRATERAWLVFEVENQLQIRPKQYHVAWTLIRDSKAGKAPLLQLNMGEGKSKVILPLLLLHQRVRRRSQRPLPFVFFLPQLVDQSLDHLQRTLTASVFQLPLLQLHFDRQVTVEANWLPRARQRLEALRRTDGGAVVLRSSDLLSPELKCIELNSCAPALSKGLRDLLKTMPRVHIYDEIDKILDFHYELIYADGPRQAVSRRAERVAACQTLLSLLHHPTDDMNEAMLMSDGTKWIVAEHREQCSDPSAFAVPLVVSDSVPLEKKMQLLRAMCRALCSTEHDTRPELKWLQGLTSSDKHHVEEFLCEPTASLHDSLGGALAEDKRAQLCVLRGLLAHGILVQVLHRRVNVNYGSDNRRKKQLSVPYEATDSPTTRSEFADIDKLLVMTHLTWYTDGLSLEGMQDALQRLGRLQPSRQETVYQSWRRAAGEHIKQHQRVPDKADELDVKDSNQVQRVWECFRRNYECINFWLREVVLPRDTCEYPKRLQATPWHLADVPEQMGFSGTNDTNLTLPFAVCPVPDMNELVGAAASLRPTKEDVDRELAATNGMMVRALEAHCVRNEVLCLDNIAEGPDTPVMELVLAAVLKEGAHALIDVGAQLAGKSLSACAKYIFENSTWTHVVYSLRDPRQRWVVHHRNGVIENLRQSAVASADALVIYDQFQCRGADHKLKQQAKAIITLGKNVCKDELMQAAGRLRQLQRGQKFLFAAPKYVLDAIQKLPGRNASQRVEIQDVIEFVMANTKSRNLGGLHLWAKQGLQFAYSKVHEGMFVLDEINEPESCYGMPNDTLTVKEAAKRYNKEVLEPQYSTLHAECDRAECEDGLQRGIARVLKHCGRYGLTQEELKAASAAALGEDLEIEREEQQEEEEQEEVEQEVLSVEPKQESLWNVEILLQGSPKELKTLPLKMLKTCAALKDLRLNWPANTEFFCTQNWYQWSAGLEHETRLPYVRACVVRFEGGERQITIVTEREVDRLYQHETDPYVRLPHAWPHDEKKACIVQLPQTSTPRSAYDEIKKELERAWMNALRESEDPREVVQKLLAPRNAQLRYPESQVAAICDQLSVGK</sequence>
<accession>A9VE26</accession>
<proteinExistence type="predicted"/>
<dbReference type="Pfam" id="PF12359">
    <property type="entry name" value="DUF3645"/>
    <property type="match status" value="1"/>
</dbReference>
<evidence type="ECO:0000256" key="2">
    <source>
        <dbReference type="ARBA" id="ARBA00012759"/>
    </source>
</evidence>
<evidence type="ECO:0000256" key="1">
    <source>
        <dbReference type="ARBA" id="ARBA00000707"/>
    </source>
</evidence>
<dbReference type="GeneID" id="5896205"/>
<evidence type="ECO:0000256" key="8">
    <source>
        <dbReference type="SAM" id="MobiDB-lite"/>
    </source>
</evidence>
<dbReference type="Pfam" id="PF12340">
    <property type="entry name" value="DUF3638"/>
    <property type="match status" value="1"/>
</dbReference>
<evidence type="ECO:0000256" key="5">
    <source>
        <dbReference type="ARBA" id="ARBA00022801"/>
    </source>
</evidence>
<evidence type="ECO:0000259" key="9">
    <source>
        <dbReference type="Pfam" id="PF12340"/>
    </source>
</evidence>
<gene>
    <name evidence="11" type="ORF">MONBRDRAFT_34785</name>
</gene>
<feature type="region of interest" description="Disordered" evidence="8">
    <location>
        <begin position="1"/>
        <end position="27"/>
    </location>
</feature>
<organism evidence="11 12">
    <name type="scientific">Monosiga brevicollis</name>
    <name type="common">Choanoflagellate</name>
    <dbReference type="NCBI Taxonomy" id="81824"/>
    <lineage>
        <taxon>Eukaryota</taxon>
        <taxon>Choanoflagellata</taxon>
        <taxon>Craspedida</taxon>
        <taxon>Salpingoecidae</taxon>
        <taxon>Monosiga</taxon>
    </lineage>
</organism>
<keyword evidence="5" id="KW-0378">Hydrolase</keyword>
<evidence type="ECO:0000313" key="11">
    <source>
        <dbReference type="EMBL" id="EDQ84236.1"/>
    </source>
</evidence>
<keyword evidence="12" id="KW-1185">Reference proteome</keyword>
<comment type="catalytic activity">
    <reaction evidence="1">
        <text>Thiol-dependent hydrolysis of ester, thioester, amide, peptide and isopeptide bonds formed by the C-terminal Gly of ubiquitin (a 76-residue protein attached to proteins as an intracellular targeting signal).</text>
        <dbReference type="EC" id="3.4.19.12"/>
    </reaction>
</comment>
<dbReference type="PANTHER" id="PTHR13367:SF33">
    <property type="entry name" value="P-LOOP CONTAINING NUCLEOSIDE TRIPHOSPHATE HYDROLASE PROTEIN"/>
    <property type="match status" value="1"/>
</dbReference>
<evidence type="ECO:0000256" key="4">
    <source>
        <dbReference type="ARBA" id="ARBA00022786"/>
    </source>
</evidence>
<keyword evidence="6" id="KW-0788">Thiol protease</keyword>
<dbReference type="InParanoid" id="A9VE26"/>
<reference evidence="11 12" key="1">
    <citation type="journal article" date="2008" name="Nature">
        <title>The genome of the choanoflagellate Monosiga brevicollis and the origin of metazoans.</title>
        <authorList>
            <consortium name="JGI Sequencing"/>
            <person name="King N."/>
            <person name="Westbrook M.J."/>
            <person name="Young S.L."/>
            <person name="Kuo A."/>
            <person name="Abedin M."/>
            <person name="Chapman J."/>
            <person name="Fairclough S."/>
            <person name="Hellsten U."/>
            <person name="Isogai Y."/>
            <person name="Letunic I."/>
            <person name="Marr M."/>
            <person name="Pincus D."/>
            <person name="Putnam N."/>
            <person name="Rokas A."/>
            <person name="Wright K.J."/>
            <person name="Zuzow R."/>
            <person name="Dirks W."/>
            <person name="Good M."/>
            <person name="Goodstein D."/>
            <person name="Lemons D."/>
            <person name="Li W."/>
            <person name="Lyons J.B."/>
            <person name="Morris A."/>
            <person name="Nichols S."/>
            <person name="Richter D.J."/>
            <person name="Salamov A."/>
            <person name="Bork P."/>
            <person name="Lim W.A."/>
            <person name="Manning G."/>
            <person name="Miller W.T."/>
            <person name="McGinnis W."/>
            <person name="Shapiro H."/>
            <person name="Tjian R."/>
            <person name="Grigoriev I.V."/>
            <person name="Rokhsar D."/>
        </authorList>
    </citation>
    <scope>NUCLEOTIDE SEQUENCE [LARGE SCALE GENOMIC DNA]</scope>
    <source>
        <strain evidence="12">MX1 / ATCC 50154</strain>
    </source>
</reference>
<dbReference type="InterPro" id="IPR022105">
    <property type="entry name" value="DUF3645"/>
</dbReference>
<feature type="region of interest" description="Disordered" evidence="8">
    <location>
        <begin position="838"/>
        <end position="865"/>
    </location>
</feature>
<dbReference type="InterPro" id="IPR022099">
    <property type="entry name" value="DUF3638"/>
</dbReference>
<dbReference type="RefSeq" id="XP_001750960.1">
    <property type="nucleotide sequence ID" value="XM_001750908.1"/>
</dbReference>
<dbReference type="EC" id="3.4.19.12" evidence="2"/>
<dbReference type="GO" id="GO:0004843">
    <property type="term" value="F:cysteine-type deubiquitinase activity"/>
    <property type="evidence" value="ECO:0007669"/>
    <property type="project" value="UniProtKB-EC"/>
</dbReference>
<evidence type="ECO:0000256" key="7">
    <source>
        <dbReference type="SAM" id="Coils"/>
    </source>
</evidence>
<dbReference type="GO" id="GO:0006508">
    <property type="term" value="P:proteolysis"/>
    <property type="evidence" value="ECO:0007669"/>
    <property type="project" value="UniProtKB-KW"/>
</dbReference>
<evidence type="ECO:0000259" key="10">
    <source>
        <dbReference type="Pfam" id="PF12359"/>
    </source>
</evidence>
<feature type="domain" description="DUF3638" evidence="9">
    <location>
        <begin position="1976"/>
        <end position="2193"/>
    </location>
</feature>
<name>A9VE26_MONBE</name>
<dbReference type="EMBL" id="CH991593">
    <property type="protein sequence ID" value="EDQ84236.1"/>
    <property type="molecule type" value="Genomic_DNA"/>
</dbReference>
<keyword evidence="4" id="KW-0833">Ubl conjugation pathway</keyword>
<dbReference type="KEGG" id="mbr:MONBRDRAFT_34785"/>